<comment type="caution">
    <text evidence="1">The sequence shown here is derived from an EMBL/GenBank/DDBJ whole genome shotgun (WGS) entry which is preliminary data.</text>
</comment>
<proteinExistence type="predicted"/>
<evidence type="ECO:0000313" key="2">
    <source>
        <dbReference type="Proteomes" id="UP000249688"/>
    </source>
</evidence>
<accession>A0A2W7IGS9</accession>
<dbReference type="AlphaFoldDB" id="A0A2W7IGS9"/>
<organism evidence="1 2">
    <name type="scientific">Humitalea rosea</name>
    <dbReference type="NCBI Taxonomy" id="990373"/>
    <lineage>
        <taxon>Bacteria</taxon>
        <taxon>Pseudomonadati</taxon>
        <taxon>Pseudomonadota</taxon>
        <taxon>Alphaproteobacteria</taxon>
        <taxon>Acetobacterales</taxon>
        <taxon>Roseomonadaceae</taxon>
        <taxon>Humitalea</taxon>
    </lineage>
</organism>
<dbReference type="EMBL" id="QKYU01000038">
    <property type="protein sequence ID" value="PZW37993.1"/>
    <property type="molecule type" value="Genomic_DNA"/>
</dbReference>
<dbReference type="OrthoDB" id="7262897at2"/>
<dbReference type="RefSeq" id="WP_111400405.1">
    <property type="nucleotide sequence ID" value="NZ_QKYU01000038.1"/>
</dbReference>
<protein>
    <submittedName>
        <fullName evidence="1">Uncharacterized protein</fullName>
    </submittedName>
</protein>
<reference evidence="1 2" key="1">
    <citation type="submission" date="2018-06" db="EMBL/GenBank/DDBJ databases">
        <title>Genomic Encyclopedia of Archaeal and Bacterial Type Strains, Phase II (KMG-II): from individual species to whole genera.</title>
        <authorList>
            <person name="Goeker M."/>
        </authorList>
    </citation>
    <scope>NUCLEOTIDE SEQUENCE [LARGE SCALE GENOMIC DNA]</scope>
    <source>
        <strain evidence="1 2">DSM 24525</strain>
    </source>
</reference>
<evidence type="ECO:0000313" key="1">
    <source>
        <dbReference type="EMBL" id="PZW37993.1"/>
    </source>
</evidence>
<gene>
    <name evidence="1" type="ORF">C8P66_13825</name>
</gene>
<sequence length="339" mass="34173">MTTTLAASTAHSGAKSLLFLPLEGAIVAPAGWRRGTATLPRTALAPIAAMVEAALPALWAECATASDDPARAARLGARLWPQAAEVLSGAGLPPGWADTGLRAEDAAPMLALTACVLRGAEALWAALRGDPPDPDSIRAALAPLLAGGTAAFQAGLALLLGRSPAPGTVAAAATGIDPRAAAITEQALDALLERCQVPVLAAETLSGATAAAEGFARLLEDLNAAPAGDRARRRGHLQALRREAQAACQSRFTTALQADLLLPLALGGDALAMEEAARALRRLARAAGRIGDPLPYSRAITGLLGAVAQRPAGLSLMAAARLTEILAGPEAALALLDAG</sequence>
<keyword evidence="2" id="KW-1185">Reference proteome</keyword>
<dbReference type="Proteomes" id="UP000249688">
    <property type="component" value="Unassembled WGS sequence"/>
</dbReference>
<name>A0A2W7IGS9_9PROT</name>